<reference evidence="3" key="1">
    <citation type="submission" date="2016-10" db="EMBL/GenBank/DDBJ databases">
        <authorList>
            <person name="Varghese N."/>
            <person name="Submissions S."/>
        </authorList>
    </citation>
    <scope>NUCLEOTIDE SEQUENCE [LARGE SCALE GENOMIC DNA]</scope>
    <source>
        <strain evidence="3">DSM 26879</strain>
    </source>
</reference>
<keyword evidence="3" id="KW-1185">Reference proteome</keyword>
<evidence type="ECO:0000313" key="2">
    <source>
        <dbReference type="EMBL" id="SFR31910.1"/>
    </source>
</evidence>
<evidence type="ECO:0000259" key="1">
    <source>
        <dbReference type="Pfam" id="PF01298"/>
    </source>
</evidence>
<dbReference type="Proteomes" id="UP000199478">
    <property type="component" value="Unassembled WGS sequence"/>
</dbReference>
<organism evidence="2 3">
    <name type="scientific">Yoonia tamlensis</name>
    <dbReference type="NCBI Taxonomy" id="390270"/>
    <lineage>
        <taxon>Bacteria</taxon>
        <taxon>Pseudomonadati</taxon>
        <taxon>Pseudomonadota</taxon>
        <taxon>Alphaproteobacteria</taxon>
        <taxon>Rhodobacterales</taxon>
        <taxon>Paracoccaceae</taxon>
        <taxon>Yoonia</taxon>
    </lineage>
</organism>
<dbReference type="AlphaFoldDB" id="A0A1I6FPN8"/>
<dbReference type="Pfam" id="PF01298">
    <property type="entry name" value="TbpB_B_D"/>
    <property type="match status" value="1"/>
</dbReference>
<dbReference type="InterPro" id="IPR011250">
    <property type="entry name" value="OMP/PagP_B-barrel"/>
</dbReference>
<protein>
    <recommendedName>
        <fullName evidence="1">Transferrin-binding protein B C-lobe/N-lobe beta-barrel domain-containing protein</fullName>
    </recommendedName>
</protein>
<evidence type="ECO:0000313" key="3">
    <source>
        <dbReference type="Proteomes" id="UP000199478"/>
    </source>
</evidence>
<dbReference type="EMBL" id="FOYP01000001">
    <property type="protein sequence ID" value="SFR31910.1"/>
    <property type="molecule type" value="Genomic_DNA"/>
</dbReference>
<name>A0A1I6FPN8_9RHOB</name>
<feature type="domain" description="Transferrin-binding protein B C-lobe/N-lobe beta-barrel" evidence="1">
    <location>
        <begin position="84"/>
        <end position="194"/>
    </location>
</feature>
<dbReference type="Gene3D" id="2.40.160.90">
    <property type="match status" value="1"/>
</dbReference>
<sequence>MRTGAAANYTYTHLASGGSPDRVLRTLPNAGWYYYPDTLAGVPADFSVYLQTTEGYLLRGTTSGGEVIIVDNGAQLTRTGTTVIPATGSAAYSGTYGAIVVDGSRDLSPETVSGTATLTVNFAYDSVTGMITNRVFDGTTAADDVTLNLTDLVDGAFVGSTSGGALNSGGLVAADGTYTGLIVGPNGEAIVGAVTISHAGPNTFTEQGGMVLTR</sequence>
<proteinExistence type="predicted"/>
<dbReference type="SUPFAM" id="SSF56925">
    <property type="entry name" value="OMPA-like"/>
    <property type="match status" value="1"/>
</dbReference>
<gene>
    <name evidence="2" type="ORF">SAMN04488005_0207</name>
</gene>
<dbReference type="InterPro" id="IPR001677">
    <property type="entry name" value="TbpB_B_D"/>
</dbReference>
<dbReference type="STRING" id="390270.SAMN04488005_0207"/>
<accession>A0A1I6FPN8</accession>